<dbReference type="AlphaFoldDB" id="A0A2H0XWG0"/>
<sequence>MQYAQFVGAESGSDARSSLARALDILNPLAADFRFSRRDLAKWRQTVGNEVPLQDSFVTIGELCAAAPVSLYPAGLPMEVLSILQQTGYGGFISQHINEIIFEVDLDGFGDGHGGEALTSNGIVRINLYDRNEGRMLKPWEIAFVLVHEAAHLAWGRSTGMLVHEAVAYEAEADFLEAYLQGQLDQGLLNPRSPQAREIASEMFSARDLSLVARRLLDNPTAAWEDFEIDPAFTADELDEHQGNNVSLLVREHLPDLIDGLLQPGLEHGERAWLINFFERIMRGEINLEDRSLRRSLSERQTSQLTTFFATAYEYYPRVSRPADQGIALNNYAVTYLLFYLLSTRQAEAYLAAME</sequence>
<dbReference type="EMBL" id="PEYM01000130">
    <property type="protein sequence ID" value="PIS28479.1"/>
    <property type="molecule type" value="Genomic_DNA"/>
</dbReference>
<organism evidence="1 2">
    <name type="scientific">Candidatus Saganbacteria bacterium CG08_land_8_20_14_0_20_45_16</name>
    <dbReference type="NCBI Taxonomy" id="2014293"/>
    <lineage>
        <taxon>Bacteria</taxon>
        <taxon>Bacillati</taxon>
        <taxon>Saganbacteria</taxon>
    </lineage>
</organism>
<dbReference type="Proteomes" id="UP000231343">
    <property type="component" value="Unassembled WGS sequence"/>
</dbReference>
<name>A0A2H0XWG0_UNCSA</name>
<protein>
    <submittedName>
        <fullName evidence="1">Uncharacterized protein</fullName>
    </submittedName>
</protein>
<accession>A0A2H0XWG0</accession>
<proteinExistence type="predicted"/>
<evidence type="ECO:0000313" key="1">
    <source>
        <dbReference type="EMBL" id="PIS28479.1"/>
    </source>
</evidence>
<reference evidence="1 2" key="1">
    <citation type="submission" date="2017-09" db="EMBL/GenBank/DDBJ databases">
        <title>Depth-based differentiation of microbial function through sediment-hosted aquifers and enrichment of novel symbionts in the deep terrestrial subsurface.</title>
        <authorList>
            <person name="Probst A.J."/>
            <person name="Ladd B."/>
            <person name="Jarett J.K."/>
            <person name="Geller-Mcgrath D.E."/>
            <person name="Sieber C.M."/>
            <person name="Emerson J.B."/>
            <person name="Anantharaman K."/>
            <person name="Thomas B.C."/>
            <person name="Malmstrom R."/>
            <person name="Stieglmeier M."/>
            <person name="Klingl A."/>
            <person name="Woyke T."/>
            <person name="Ryan C.M."/>
            <person name="Banfield J.F."/>
        </authorList>
    </citation>
    <scope>NUCLEOTIDE SEQUENCE [LARGE SCALE GENOMIC DNA]</scope>
    <source>
        <strain evidence="1">CG08_land_8_20_14_0_20_45_16</strain>
    </source>
</reference>
<evidence type="ECO:0000313" key="2">
    <source>
        <dbReference type="Proteomes" id="UP000231343"/>
    </source>
</evidence>
<comment type="caution">
    <text evidence="1">The sequence shown here is derived from an EMBL/GenBank/DDBJ whole genome shotgun (WGS) entry which is preliminary data.</text>
</comment>
<gene>
    <name evidence="1" type="ORF">COT42_07930</name>
</gene>